<dbReference type="Pfam" id="PF17863">
    <property type="entry name" value="AAA_lid_2"/>
    <property type="match status" value="1"/>
</dbReference>
<protein>
    <submittedName>
        <fullName evidence="6">MoxR family ATPase</fullName>
    </submittedName>
</protein>
<evidence type="ECO:0000259" key="4">
    <source>
        <dbReference type="Pfam" id="PF07726"/>
    </source>
</evidence>
<comment type="caution">
    <text evidence="6">The sequence shown here is derived from an EMBL/GenBank/DDBJ whole genome shotgun (WGS) entry which is preliminary data.</text>
</comment>
<dbReference type="GO" id="GO:0016887">
    <property type="term" value="F:ATP hydrolysis activity"/>
    <property type="evidence" value="ECO:0007669"/>
    <property type="project" value="InterPro"/>
</dbReference>
<dbReference type="AlphaFoldDB" id="A0A7C4Y4M3"/>
<dbReference type="Gene3D" id="1.10.8.80">
    <property type="entry name" value="Magnesium chelatase subunit I, C-Terminal domain"/>
    <property type="match status" value="1"/>
</dbReference>
<dbReference type="Gene3D" id="3.40.50.300">
    <property type="entry name" value="P-loop containing nucleotide triphosphate hydrolases"/>
    <property type="match status" value="1"/>
</dbReference>
<dbReference type="FunFam" id="3.40.50.300:FF:000640">
    <property type="entry name" value="MoxR family ATPase"/>
    <property type="match status" value="1"/>
</dbReference>
<accession>A0A7C4Y4M3</accession>
<organism evidence="6">
    <name type="scientific">Caldisericum exile</name>
    <dbReference type="NCBI Taxonomy" id="693075"/>
    <lineage>
        <taxon>Bacteria</taxon>
        <taxon>Pseudomonadati</taxon>
        <taxon>Caldisericota/Cryosericota group</taxon>
        <taxon>Caldisericota</taxon>
        <taxon>Caldisericia</taxon>
        <taxon>Caldisericales</taxon>
        <taxon>Caldisericaceae</taxon>
        <taxon>Caldisericum</taxon>
    </lineage>
</organism>
<keyword evidence="2" id="KW-0067">ATP-binding</keyword>
<feature type="domain" description="ChlI/MoxR AAA lid" evidence="5">
    <location>
        <begin position="227"/>
        <end position="298"/>
    </location>
</feature>
<evidence type="ECO:0000313" key="6">
    <source>
        <dbReference type="EMBL" id="HGW60720.1"/>
    </source>
</evidence>
<dbReference type="PANTHER" id="PTHR42759">
    <property type="entry name" value="MOXR FAMILY PROTEIN"/>
    <property type="match status" value="1"/>
</dbReference>
<dbReference type="PIRSF" id="PIRSF002849">
    <property type="entry name" value="AAA_ATPase_chaperone_MoxR_prd"/>
    <property type="match status" value="1"/>
</dbReference>
<proteinExistence type="inferred from homology"/>
<dbReference type="InterPro" id="IPR050764">
    <property type="entry name" value="CbbQ/NirQ/NorQ/GpvN"/>
</dbReference>
<dbReference type="CDD" id="cd00009">
    <property type="entry name" value="AAA"/>
    <property type="match status" value="1"/>
</dbReference>
<name>A0A7C4Y4M3_9BACT</name>
<dbReference type="InterPro" id="IPR041628">
    <property type="entry name" value="ChlI/MoxR_AAA_lid"/>
</dbReference>
<evidence type="ECO:0000259" key="5">
    <source>
        <dbReference type="Pfam" id="PF17863"/>
    </source>
</evidence>
<dbReference type="InterPro" id="IPR011703">
    <property type="entry name" value="ATPase_AAA-3"/>
</dbReference>
<evidence type="ECO:0000256" key="3">
    <source>
        <dbReference type="ARBA" id="ARBA00061607"/>
    </source>
</evidence>
<evidence type="ECO:0000256" key="1">
    <source>
        <dbReference type="ARBA" id="ARBA00022741"/>
    </source>
</evidence>
<dbReference type="EMBL" id="DTHV01000147">
    <property type="protein sequence ID" value="HGW60720.1"/>
    <property type="molecule type" value="Genomic_DNA"/>
</dbReference>
<gene>
    <name evidence="6" type="ORF">ENV82_04755</name>
</gene>
<keyword evidence="1" id="KW-0547">Nucleotide-binding</keyword>
<evidence type="ECO:0000256" key="2">
    <source>
        <dbReference type="ARBA" id="ARBA00022840"/>
    </source>
</evidence>
<comment type="similarity">
    <text evidence="3">Belongs to the MoxR family.</text>
</comment>
<feature type="domain" description="ATPase AAA-3" evidence="4">
    <location>
        <begin position="34"/>
        <end position="164"/>
    </location>
</feature>
<dbReference type="Pfam" id="PF07726">
    <property type="entry name" value="AAA_3"/>
    <property type="match status" value="1"/>
</dbReference>
<sequence length="316" mass="35573">MELIENLRKNLNEVILGKSSVVDKVIVGIISSGHMLIEDVPGTGKTTLAKAVAKSFDMEFKRIQFTPDVLPSDITGITVFDLEKKTFNIRFGPVFTNILLADEINRATPKAQSALLEAMAEYSVTIDGNRYSINKPFVVLATENPIEYEGTFPLPEAQIDRFLMKFSIGYPDKAFEETMLKVEKECEPLDRIGPVTTKDDLLNLQAYVKKVYVHPRIIEYIVDVAEATRKIRDVYLGISPRATLHLMRVAQGYAVLDGRRFVIPDDVKVAFPDVVNHRIILKAEAKLRGVTVFDIIEEVLRTVKVPMDVNFKDEVS</sequence>
<dbReference type="PANTHER" id="PTHR42759:SF5">
    <property type="entry name" value="METHANOL DEHYDROGENASE REGULATOR"/>
    <property type="match status" value="1"/>
</dbReference>
<dbReference type="GO" id="GO:0005524">
    <property type="term" value="F:ATP binding"/>
    <property type="evidence" value="ECO:0007669"/>
    <property type="project" value="UniProtKB-KW"/>
</dbReference>
<reference evidence="6" key="1">
    <citation type="journal article" date="2020" name="mSystems">
        <title>Genome- and Community-Level Interaction Insights into Carbon Utilization and Element Cycling Functions of Hydrothermarchaeota in Hydrothermal Sediment.</title>
        <authorList>
            <person name="Zhou Z."/>
            <person name="Liu Y."/>
            <person name="Xu W."/>
            <person name="Pan J."/>
            <person name="Luo Z.H."/>
            <person name="Li M."/>
        </authorList>
    </citation>
    <scope>NUCLEOTIDE SEQUENCE [LARGE SCALE GENOMIC DNA]</scope>
    <source>
        <strain evidence="6">SpSt-794</strain>
    </source>
</reference>
<dbReference type="SUPFAM" id="SSF52540">
    <property type="entry name" value="P-loop containing nucleoside triphosphate hydrolases"/>
    <property type="match status" value="1"/>
</dbReference>
<dbReference type="InterPro" id="IPR027417">
    <property type="entry name" value="P-loop_NTPase"/>
</dbReference>